<accession>A0A8H3X777</accession>
<reference evidence="1 2" key="1">
    <citation type="journal article" date="2019" name="Environ. Microbiol.">
        <title>At the nexus of three kingdoms: the genome of the mycorrhizal fungus Gigaspora margarita provides insights into plant, endobacterial and fungal interactions.</title>
        <authorList>
            <person name="Venice F."/>
            <person name="Ghignone S."/>
            <person name="Salvioli di Fossalunga A."/>
            <person name="Amselem J."/>
            <person name="Novero M."/>
            <person name="Xianan X."/>
            <person name="Sedzielewska Toro K."/>
            <person name="Morin E."/>
            <person name="Lipzen A."/>
            <person name="Grigoriev I.V."/>
            <person name="Henrissat B."/>
            <person name="Martin F.M."/>
            <person name="Bonfante P."/>
        </authorList>
    </citation>
    <scope>NUCLEOTIDE SEQUENCE [LARGE SCALE GENOMIC DNA]</scope>
    <source>
        <strain evidence="1 2">BEG34</strain>
    </source>
</reference>
<organism evidence="1 2">
    <name type="scientific">Gigaspora margarita</name>
    <dbReference type="NCBI Taxonomy" id="4874"/>
    <lineage>
        <taxon>Eukaryota</taxon>
        <taxon>Fungi</taxon>
        <taxon>Fungi incertae sedis</taxon>
        <taxon>Mucoromycota</taxon>
        <taxon>Glomeromycotina</taxon>
        <taxon>Glomeromycetes</taxon>
        <taxon>Diversisporales</taxon>
        <taxon>Gigasporaceae</taxon>
        <taxon>Gigaspora</taxon>
    </lineage>
</organism>
<dbReference type="EMBL" id="WTPW01001819">
    <property type="protein sequence ID" value="KAF0412187.1"/>
    <property type="molecule type" value="Genomic_DNA"/>
</dbReference>
<proteinExistence type="predicted"/>
<sequence length="137" mass="16432">MTVLSKKDKSIRNVYQQRRNDKQDDLINFNPREYEDGYTFPTYSNYTISPTTPISIYYEIQLDKDEVDNDRIVITDPDNIPALPLHNVITDDWYRNIDQQDEYEERYLQQRADRTYAHRYRRPQINDPIVAPLEPGT</sequence>
<gene>
    <name evidence="1" type="ORF">F8M41_007964</name>
</gene>
<evidence type="ECO:0000313" key="2">
    <source>
        <dbReference type="Proteomes" id="UP000439903"/>
    </source>
</evidence>
<protein>
    <submittedName>
        <fullName evidence="1">Uncharacterized protein</fullName>
    </submittedName>
</protein>
<evidence type="ECO:0000313" key="1">
    <source>
        <dbReference type="EMBL" id="KAF0412187.1"/>
    </source>
</evidence>
<dbReference type="OrthoDB" id="2470994at2759"/>
<dbReference type="Proteomes" id="UP000439903">
    <property type="component" value="Unassembled WGS sequence"/>
</dbReference>
<dbReference type="AlphaFoldDB" id="A0A8H3X777"/>
<keyword evidence="2" id="KW-1185">Reference proteome</keyword>
<name>A0A8H3X777_GIGMA</name>
<comment type="caution">
    <text evidence="1">The sequence shown here is derived from an EMBL/GenBank/DDBJ whole genome shotgun (WGS) entry which is preliminary data.</text>
</comment>